<dbReference type="Gene3D" id="2.60.40.790">
    <property type="match status" value="1"/>
</dbReference>
<evidence type="ECO:0000256" key="1">
    <source>
        <dbReference type="ARBA" id="ARBA00004162"/>
    </source>
</evidence>
<keyword evidence="8" id="KW-0346">Stress response</keyword>
<comment type="similarity">
    <text evidence="4 5">Belongs to the small heat shock protein (HSP20) family.</text>
</comment>
<keyword evidence="3" id="KW-0611">Plant defense</keyword>
<reference evidence="8 9" key="1">
    <citation type="journal article" date="2022" name="Nat. Plants">
        <title>Genomes of leafy and leafless Platanthera orchids illuminate the evolution of mycoheterotrophy.</title>
        <authorList>
            <person name="Li M.H."/>
            <person name="Liu K.W."/>
            <person name="Li Z."/>
            <person name="Lu H.C."/>
            <person name="Ye Q.L."/>
            <person name="Zhang D."/>
            <person name="Wang J.Y."/>
            <person name="Li Y.F."/>
            <person name="Zhong Z.M."/>
            <person name="Liu X."/>
            <person name="Yu X."/>
            <person name="Liu D.K."/>
            <person name="Tu X.D."/>
            <person name="Liu B."/>
            <person name="Hao Y."/>
            <person name="Liao X.Y."/>
            <person name="Jiang Y.T."/>
            <person name="Sun W.H."/>
            <person name="Chen J."/>
            <person name="Chen Y.Q."/>
            <person name="Ai Y."/>
            <person name="Zhai J.W."/>
            <person name="Wu S.S."/>
            <person name="Zhou Z."/>
            <person name="Hsiao Y.Y."/>
            <person name="Wu W.L."/>
            <person name="Chen Y.Y."/>
            <person name="Lin Y.F."/>
            <person name="Hsu J.L."/>
            <person name="Li C.Y."/>
            <person name="Wang Z.W."/>
            <person name="Zhao X."/>
            <person name="Zhong W.Y."/>
            <person name="Ma X.K."/>
            <person name="Ma L."/>
            <person name="Huang J."/>
            <person name="Chen G.Z."/>
            <person name="Huang M.Z."/>
            <person name="Huang L."/>
            <person name="Peng D.H."/>
            <person name="Luo Y.B."/>
            <person name="Zou S.Q."/>
            <person name="Chen S.P."/>
            <person name="Lan S."/>
            <person name="Tsai W.C."/>
            <person name="Van de Peer Y."/>
            <person name="Liu Z.J."/>
        </authorList>
    </citation>
    <scope>NUCLEOTIDE SEQUENCE [LARGE SCALE GENOMIC DNA]</scope>
    <source>
        <strain evidence="8">Lor288</strain>
    </source>
</reference>
<organism evidence="8 9">
    <name type="scientific">Platanthera guangdongensis</name>
    <dbReference type="NCBI Taxonomy" id="2320717"/>
    <lineage>
        <taxon>Eukaryota</taxon>
        <taxon>Viridiplantae</taxon>
        <taxon>Streptophyta</taxon>
        <taxon>Embryophyta</taxon>
        <taxon>Tracheophyta</taxon>
        <taxon>Spermatophyta</taxon>
        <taxon>Magnoliopsida</taxon>
        <taxon>Liliopsida</taxon>
        <taxon>Asparagales</taxon>
        <taxon>Orchidaceae</taxon>
        <taxon>Orchidoideae</taxon>
        <taxon>Orchideae</taxon>
        <taxon>Orchidinae</taxon>
        <taxon>Platanthera</taxon>
    </lineage>
</organism>
<dbReference type="Pfam" id="PF00011">
    <property type="entry name" value="HSP20"/>
    <property type="match status" value="1"/>
</dbReference>
<dbReference type="PANTHER" id="PTHR43670">
    <property type="entry name" value="HEAT SHOCK PROTEIN 26"/>
    <property type="match status" value="1"/>
</dbReference>
<evidence type="ECO:0000256" key="2">
    <source>
        <dbReference type="ARBA" id="ARBA00022475"/>
    </source>
</evidence>
<proteinExistence type="inferred from homology"/>
<evidence type="ECO:0000259" key="7">
    <source>
        <dbReference type="PROSITE" id="PS01031"/>
    </source>
</evidence>
<keyword evidence="9" id="KW-1185">Reference proteome</keyword>
<evidence type="ECO:0000256" key="6">
    <source>
        <dbReference type="SAM" id="MobiDB-lite"/>
    </source>
</evidence>
<accession>A0ABR2MJ04</accession>
<dbReference type="PROSITE" id="PS01031">
    <property type="entry name" value="SHSP"/>
    <property type="match status" value="1"/>
</dbReference>
<dbReference type="EMBL" id="JBBWWR010000007">
    <property type="protein sequence ID" value="KAK8964122.1"/>
    <property type="molecule type" value="Genomic_DNA"/>
</dbReference>
<feature type="domain" description="SHSP" evidence="7">
    <location>
        <begin position="12"/>
        <end position="118"/>
    </location>
</feature>
<evidence type="ECO:0000313" key="8">
    <source>
        <dbReference type="EMBL" id="KAK8964122.1"/>
    </source>
</evidence>
<comment type="subcellular location">
    <subcellularLocation>
        <location evidence="1">Cell membrane</location>
        <topology evidence="1">Single-pass membrane protein</topology>
    </subcellularLocation>
</comment>
<evidence type="ECO:0000313" key="9">
    <source>
        <dbReference type="Proteomes" id="UP001412067"/>
    </source>
</evidence>
<keyword evidence="2" id="KW-0472">Membrane</keyword>
<dbReference type="InterPro" id="IPR002068">
    <property type="entry name" value="A-crystallin/Hsp20_dom"/>
</dbReference>
<feature type="compositionally biased region" description="Pro residues" evidence="6">
    <location>
        <begin position="110"/>
        <end position="139"/>
    </location>
</feature>
<evidence type="ECO:0000256" key="3">
    <source>
        <dbReference type="ARBA" id="ARBA00022821"/>
    </source>
</evidence>
<dbReference type="Proteomes" id="UP001412067">
    <property type="component" value="Unassembled WGS sequence"/>
</dbReference>
<feature type="compositionally biased region" description="Polar residues" evidence="6">
    <location>
        <begin position="173"/>
        <end position="184"/>
    </location>
</feature>
<evidence type="ECO:0000256" key="5">
    <source>
        <dbReference type="RuleBase" id="RU003616"/>
    </source>
</evidence>
<dbReference type="SUPFAM" id="SSF49764">
    <property type="entry name" value="HSP20-like chaperones"/>
    <property type="match status" value="1"/>
</dbReference>
<dbReference type="InterPro" id="IPR008978">
    <property type="entry name" value="HSP20-like_chaperone"/>
</dbReference>
<gene>
    <name evidence="8" type="primary">HSP22.0</name>
    <name evidence="8" type="ORF">KSP40_PGU008157</name>
</gene>
<comment type="caution">
    <text evidence="8">The sequence shown here is derived from an EMBL/GenBank/DDBJ whole genome shotgun (WGS) entry which is preliminary data.</text>
</comment>
<sequence>MEDRRSRLSAASRIYEDLQPYTEWIIGNTADVLRVRLPGFSKEDLQVQLDNNGNIRIRGERPVGNAPLWSRFAIEHRIPGNTDIKGIKARFDLDTLYITFPKLITEEPIKPSPPTPPPPMPAPQKPVPPSLEPPTPAPPTLRRLLRRRRIWIHQRRRHQLRSRQRRPRHQNLNRRQCPSQNLRR</sequence>
<feature type="compositionally biased region" description="Basic residues" evidence="6">
    <location>
        <begin position="155"/>
        <end position="172"/>
    </location>
</feature>
<name>A0ABR2MJ04_9ASPA</name>
<evidence type="ECO:0000256" key="4">
    <source>
        <dbReference type="PROSITE-ProRule" id="PRU00285"/>
    </source>
</evidence>
<dbReference type="PANTHER" id="PTHR43670:SF132">
    <property type="entry name" value="OS03G0157600 PROTEIN"/>
    <property type="match status" value="1"/>
</dbReference>
<feature type="region of interest" description="Disordered" evidence="6">
    <location>
        <begin position="155"/>
        <end position="184"/>
    </location>
</feature>
<keyword evidence="2" id="KW-1003">Cell membrane</keyword>
<feature type="region of interest" description="Disordered" evidence="6">
    <location>
        <begin position="107"/>
        <end position="143"/>
    </location>
</feature>
<protein>
    <submittedName>
        <fullName evidence="8">22.0 kDa heat shock protein</fullName>
    </submittedName>
</protein>
<dbReference type="CDD" id="cd06464">
    <property type="entry name" value="ACD_sHsps-like"/>
    <property type="match status" value="1"/>
</dbReference>